<name>A0A2P7B8X3_9HYPH</name>
<evidence type="ECO:0000313" key="6">
    <source>
        <dbReference type="EMBL" id="PSH62920.1"/>
    </source>
</evidence>
<evidence type="ECO:0000256" key="2">
    <source>
        <dbReference type="ARBA" id="ARBA00023125"/>
    </source>
</evidence>
<reference evidence="7" key="1">
    <citation type="submission" date="2017-11" db="EMBL/GenBank/DDBJ databases">
        <authorList>
            <person name="Kuznetsova I."/>
            <person name="Sazanova A."/>
            <person name="Chirak E."/>
            <person name="Safronova V."/>
            <person name="Willems A."/>
        </authorList>
    </citation>
    <scope>NUCLEOTIDE SEQUENCE [LARGE SCALE GENOMIC DNA]</scope>
    <source>
        <strain evidence="7">STM 196</strain>
    </source>
</reference>
<dbReference type="InterPro" id="IPR050109">
    <property type="entry name" value="HTH-type_TetR-like_transc_reg"/>
</dbReference>
<feature type="domain" description="HTH tetR-type" evidence="5">
    <location>
        <begin position="16"/>
        <end position="77"/>
    </location>
</feature>
<keyword evidence="2 4" id="KW-0238">DNA-binding</keyword>
<dbReference type="AlphaFoldDB" id="A0A2P7B8X3"/>
<dbReference type="OrthoDB" id="4371863at2"/>
<evidence type="ECO:0000256" key="4">
    <source>
        <dbReference type="PROSITE-ProRule" id="PRU00335"/>
    </source>
</evidence>
<dbReference type="InterPro" id="IPR001647">
    <property type="entry name" value="HTH_TetR"/>
</dbReference>
<dbReference type="Proteomes" id="UP000241444">
    <property type="component" value="Unassembled WGS sequence"/>
</dbReference>
<dbReference type="Gene3D" id="1.10.357.10">
    <property type="entry name" value="Tetracycline Repressor, domain 2"/>
    <property type="match status" value="1"/>
</dbReference>
<accession>A0A2P7B8X3</accession>
<proteinExistence type="predicted"/>
<organism evidence="6 7">
    <name type="scientific">Phyllobacterium brassicacearum</name>
    <dbReference type="NCBI Taxonomy" id="314235"/>
    <lineage>
        <taxon>Bacteria</taxon>
        <taxon>Pseudomonadati</taxon>
        <taxon>Pseudomonadota</taxon>
        <taxon>Alphaproteobacteria</taxon>
        <taxon>Hyphomicrobiales</taxon>
        <taxon>Phyllobacteriaceae</taxon>
        <taxon>Phyllobacterium</taxon>
    </lineage>
</organism>
<dbReference type="Pfam" id="PF00440">
    <property type="entry name" value="TetR_N"/>
    <property type="match status" value="1"/>
</dbReference>
<dbReference type="PANTHER" id="PTHR30055">
    <property type="entry name" value="HTH-TYPE TRANSCRIPTIONAL REGULATOR RUTR"/>
    <property type="match status" value="1"/>
</dbReference>
<gene>
    <name evidence="6" type="ORF">CU102_24570</name>
</gene>
<dbReference type="PANTHER" id="PTHR30055:SF151">
    <property type="entry name" value="TRANSCRIPTIONAL REGULATORY PROTEIN"/>
    <property type="match status" value="1"/>
</dbReference>
<dbReference type="GO" id="GO:0003700">
    <property type="term" value="F:DNA-binding transcription factor activity"/>
    <property type="evidence" value="ECO:0007669"/>
    <property type="project" value="TreeGrafter"/>
</dbReference>
<dbReference type="EMBL" id="PGGO01000027">
    <property type="protein sequence ID" value="PSH62920.1"/>
    <property type="molecule type" value="Genomic_DNA"/>
</dbReference>
<evidence type="ECO:0000256" key="1">
    <source>
        <dbReference type="ARBA" id="ARBA00023015"/>
    </source>
</evidence>
<feature type="DNA-binding region" description="H-T-H motif" evidence="4">
    <location>
        <begin position="40"/>
        <end position="59"/>
    </location>
</feature>
<evidence type="ECO:0000259" key="5">
    <source>
        <dbReference type="PROSITE" id="PS50977"/>
    </source>
</evidence>
<protein>
    <submittedName>
        <fullName evidence="6">TetR/AcrR family transcriptional regulator</fullName>
    </submittedName>
</protein>
<keyword evidence="3" id="KW-0804">Transcription</keyword>
<dbReference type="InterPro" id="IPR009057">
    <property type="entry name" value="Homeodomain-like_sf"/>
</dbReference>
<dbReference type="RefSeq" id="WP_106713766.1">
    <property type="nucleotide sequence ID" value="NZ_PGGO01000027.1"/>
</dbReference>
<dbReference type="SUPFAM" id="SSF46689">
    <property type="entry name" value="Homeodomain-like"/>
    <property type="match status" value="1"/>
</dbReference>
<keyword evidence="7" id="KW-1185">Reference proteome</keyword>
<keyword evidence="1" id="KW-0805">Transcription regulation</keyword>
<dbReference type="GO" id="GO:0000976">
    <property type="term" value="F:transcription cis-regulatory region binding"/>
    <property type="evidence" value="ECO:0007669"/>
    <property type="project" value="TreeGrafter"/>
</dbReference>
<sequence>MSTRSYVSVVRAEAAAEKRDRVIQAAARFLREEESIAAFSLDTVAKAAGVTRLTVYNQFGSRRGLLEAVFDDIARRGRLVRLNDAMAASDPWSGLDQLVEIFCDFWSSDPAVARLHDAMGIDPEFAQALLERNARRRQLLEELVVRMTGRLASPSAQRDAIDLTFALTSCAMFRMLASERSAKAVCDLVRDASRAAIGRIISGN</sequence>
<comment type="caution">
    <text evidence="6">The sequence shown here is derived from an EMBL/GenBank/DDBJ whole genome shotgun (WGS) entry which is preliminary data.</text>
</comment>
<dbReference type="PROSITE" id="PS50977">
    <property type="entry name" value="HTH_TETR_2"/>
    <property type="match status" value="1"/>
</dbReference>
<evidence type="ECO:0000313" key="7">
    <source>
        <dbReference type="Proteomes" id="UP000241444"/>
    </source>
</evidence>
<evidence type="ECO:0000256" key="3">
    <source>
        <dbReference type="ARBA" id="ARBA00023163"/>
    </source>
</evidence>